<dbReference type="AlphaFoldDB" id="A0AAX6E1D8"/>
<name>A0AAX6E1D8_IRIPA</name>
<dbReference type="Proteomes" id="UP001140949">
    <property type="component" value="Unassembled WGS sequence"/>
</dbReference>
<organism evidence="1 3">
    <name type="scientific">Iris pallida</name>
    <name type="common">Sweet iris</name>
    <dbReference type="NCBI Taxonomy" id="29817"/>
    <lineage>
        <taxon>Eukaryota</taxon>
        <taxon>Viridiplantae</taxon>
        <taxon>Streptophyta</taxon>
        <taxon>Embryophyta</taxon>
        <taxon>Tracheophyta</taxon>
        <taxon>Spermatophyta</taxon>
        <taxon>Magnoliopsida</taxon>
        <taxon>Liliopsida</taxon>
        <taxon>Asparagales</taxon>
        <taxon>Iridaceae</taxon>
        <taxon>Iridoideae</taxon>
        <taxon>Irideae</taxon>
        <taxon>Iris</taxon>
    </lineage>
</organism>
<accession>A0AAX6E1D8</accession>
<evidence type="ECO:0000313" key="1">
    <source>
        <dbReference type="EMBL" id="KAJ6797773.1"/>
    </source>
</evidence>
<sequence>MVVMSFGWGGVWGFDGGGRQVGRRMALVAVVDGLAGGKKVRWWLSSCRG</sequence>
<gene>
    <name evidence="2" type="ORF">M6B38_149705</name>
    <name evidence="1" type="ORF">M6B38_216215</name>
</gene>
<dbReference type="EMBL" id="JANAVB010031215">
    <property type="protein sequence ID" value="KAJ6812381.1"/>
    <property type="molecule type" value="Genomic_DNA"/>
</dbReference>
<evidence type="ECO:0000313" key="2">
    <source>
        <dbReference type="EMBL" id="KAJ6812381.1"/>
    </source>
</evidence>
<comment type="caution">
    <text evidence="1">The sequence shown here is derived from an EMBL/GenBank/DDBJ whole genome shotgun (WGS) entry which is preliminary data.</text>
</comment>
<evidence type="ECO:0000313" key="3">
    <source>
        <dbReference type="Proteomes" id="UP001140949"/>
    </source>
</evidence>
<protein>
    <submittedName>
        <fullName evidence="1">Pollen-specific leucine-rich repeat extensin-like protein 3</fullName>
    </submittedName>
</protein>
<reference evidence="1" key="1">
    <citation type="journal article" date="2023" name="GigaByte">
        <title>Genome assembly of the bearded iris, Iris pallida Lam.</title>
        <authorList>
            <person name="Bruccoleri R.E."/>
            <person name="Oakeley E.J."/>
            <person name="Faust A.M.E."/>
            <person name="Altorfer M."/>
            <person name="Dessus-Babus S."/>
            <person name="Burckhardt D."/>
            <person name="Oertli M."/>
            <person name="Naumann U."/>
            <person name="Petersen F."/>
            <person name="Wong J."/>
        </authorList>
    </citation>
    <scope>NUCLEOTIDE SEQUENCE</scope>
    <source>
        <strain evidence="1">GSM-AAB239-AS_SAM_17_03QT</strain>
    </source>
</reference>
<keyword evidence="3" id="KW-1185">Reference proteome</keyword>
<dbReference type="EMBL" id="JANAVB010040624">
    <property type="protein sequence ID" value="KAJ6797773.1"/>
    <property type="molecule type" value="Genomic_DNA"/>
</dbReference>
<proteinExistence type="predicted"/>
<reference evidence="1" key="2">
    <citation type="submission" date="2023-04" db="EMBL/GenBank/DDBJ databases">
        <authorList>
            <person name="Bruccoleri R.E."/>
            <person name="Oakeley E.J."/>
            <person name="Faust A.-M."/>
            <person name="Dessus-Babus S."/>
            <person name="Altorfer M."/>
            <person name="Burckhardt D."/>
            <person name="Oertli M."/>
            <person name="Naumann U."/>
            <person name="Petersen F."/>
            <person name="Wong J."/>
        </authorList>
    </citation>
    <scope>NUCLEOTIDE SEQUENCE</scope>
    <source>
        <strain evidence="1">GSM-AAB239-AS_SAM_17_03QT</strain>
        <tissue evidence="1">Leaf</tissue>
    </source>
</reference>